<reference evidence="4" key="1">
    <citation type="submission" date="2016-10" db="EMBL/GenBank/DDBJ databases">
        <authorList>
            <person name="Varghese N."/>
            <person name="Submissions S."/>
        </authorList>
    </citation>
    <scope>NUCLEOTIDE SEQUENCE [LARGE SCALE GENOMIC DNA]</scope>
    <source>
        <strain evidence="4">DSM 44796</strain>
    </source>
</reference>
<dbReference type="Proteomes" id="UP000199682">
    <property type="component" value="Unassembled WGS sequence"/>
</dbReference>
<evidence type="ECO:0000259" key="2">
    <source>
        <dbReference type="Pfam" id="PF04024"/>
    </source>
</evidence>
<protein>
    <submittedName>
        <fullName evidence="3">Phage shock protein C (PspC) family protein</fullName>
    </submittedName>
</protein>
<keyword evidence="1" id="KW-0472">Membrane</keyword>
<dbReference type="Pfam" id="PF04024">
    <property type="entry name" value="PspC"/>
    <property type="match status" value="1"/>
</dbReference>
<keyword evidence="1" id="KW-1133">Transmembrane helix</keyword>
<evidence type="ECO:0000313" key="4">
    <source>
        <dbReference type="Proteomes" id="UP000199682"/>
    </source>
</evidence>
<dbReference type="InterPro" id="IPR007168">
    <property type="entry name" value="Phageshock_PspC_N"/>
</dbReference>
<proteinExistence type="predicted"/>
<sequence>MVGQSARDPRDDPAGASTAHRLNACTHRLIVTCRGWLFIRDDPGSVNQGWSLMWFQARQRNVVVVSGTEKAMQGVADTLREFWAHRPVRPRAGRKAGGVATGIALRFQIDPVIVRIAFVALALSGGVGLPVYLAGWLLLPEEGDTVSPLESLLGKGSSSMSHGQTVLLGILMFPALAFTFGGNSGFQVFVTLAATVACVYLLQKNRGHLQPAVTLTEPAPVPPAPGAPAWDPLGAAPFAWDLPEPAPAPTPQPPMHRPRKPRIGLMTLGVATLVVAGSAIAGVWAPWFTVAHTIGLLVAVLAAGLLVGSFTGGGRGLVWLLVPLSVVGFGLTAIDFDGSPSKLSSFNETPKTVGDVRDRYATSVGSVRLDLRQLPDSGDVKTAIQVELGEVRVHVPKNADVTYRCEASSIGDLDCLGKRAEGNSVNVSGKDLGEDGEGGLKIELDVQASVGEVKVLRD</sequence>
<feature type="transmembrane region" description="Helical" evidence="1">
    <location>
        <begin position="263"/>
        <end position="284"/>
    </location>
</feature>
<evidence type="ECO:0000256" key="1">
    <source>
        <dbReference type="SAM" id="Phobius"/>
    </source>
</evidence>
<dbReference type="AlphaFoldDB" id="A0A1G8W2T4"/>
<feature type="transmembrane region" description="Helical" evidence="1">
    <location>
        <begin position="186"/>
        <end position="202"/>
    </location>
</feature>
<accession>A0A1G8W2T4</accession>
<feature type="transmembrane region" description="Helical" evidence="1">
    <location>
        <begin position="116"/>
        <end position="139"/>
    </location>
</feature>
<feature type="transmembrane region" description="Helical" evidence="1">
    <location>
        <begin position="290"/>
        <end position="310"/>
    </location>
</feature>
<feature type="domain" description="Phage shock protein PspC N-terminal" evidence="2">
    <location>
        <begin position="86"/>
        <end position="142"/>
    </location>
</feature>
<organism evidence="3 4">
    <name type="scientific">Lentzea albidocapillata subsp. violacea</name>
    <dbReference type="NCBI Taxonomy" id="128104"/>
    <lineage>
        <taxon>Bacteria</taxon>
        <taxon>Bacillati</taxon>
        <taxon>Actinomycetota</taxon>
        <taxon>Actinomycetes</taxon>
        <taxon>Pseudonocardiales</taxon>
        <taxon>Pseudonocardiaceae</taxon>
        <taxon>Lentzea</taxon>
    </lineage>
</organism>
<name>A0A1G8W2T4_9PSEU</name>
<dbReference type="EMBL" id="FNET01000003">
    <property type="protein sequence ID" value="SDJ72681.1"/>
    <property type="molecule type" value="Genomic_DNA"/>
</dbReference>
<keyword evidence="1" id="KW-0812">Transmembrane</keyword>
<feature type="transmembrane region" description="Helical" evidence="1">
    <location>
        <begin position="317"/>
        <end position="336"/>
    </location>
</feature>
<gene>
    <name evidence="3" type="ORF">SAMN04488074_10353</name>
</gene>
<evidence type="ECO:0000313" key="3">
    <source>
        <dbReference type="EMBL" id="SDJ72681.1"/>
    </source>
</evidence>